<proteinExistence type="predicted"/>
<dbReference type="OrthoDB" id="538223at2759"/>
<comment type="caution">
    <text evidence="2">The sequence shown here is derived from an EMBL/GenBank/DDBJ whole genome shotgun (WGS) entry which is preliminary data.</text>
</comment>
<feature type="non-terminal residue" evidence="2">
    <location>
        <position position="363"/>
    </location>
</feature>
<feature type="region of interest" description="Disordered" evidence="1">
    <location>
        <begin position="149"/>
        <end position="176"/>
    </location>
</feature>
<protein>
    <submittedName>
        <fullName evidence="2">Uncharacterized protein</fullName>
    </submittedName>
</protein>
<organism evidence="2 3">
    <name type="scientific">Aureobasidium melanogenum</name>
    <name type="common">Aureobasidium pullulans var. melanogenum</name>
    <dbReference type="NCBI Taxonomy" id="46634"/>
    <lineage>
        <taxon>Eukaryota</taxon>
        <taxon>Fungi</taxon>
        <taxon>Dikarya</taxon>
        <taxon>Ascomycota</taxon>
        <taxon>Pezizomycotina</taxon>
        <taxon>Dothideomycetes</taxon>
        <taxon>Dothideomycetidae</taxon>
        <taxon>Dothideales</taxon>
        <taxon>Saccotheciaceae</taxon>
        <taxon>Aureobasidium</taxon>
    </lineage>
</organism>
<accession>A0A9P8K0T5</accession>
<gene>
    <name evidence="2" type="ORF">KCV03_g10296</name>
</gene>
<reference evidence="2" key="2">
    <citation type="submission" date="2021-08" db="EMBL/GenBank/DDBJ databases">
        <authorList>
            <person name="Gostincar C."/>
            <person name="Sun X."/>
            <person name="Song Z."/>
            <person name="Gunde-Cimerman N."/>
        </authorList>
    </citation>
    <scope>NUCLEOTIDE SEQUENCE</scope>
    <source>
        <strain evidence="2">EXF-8016</strain>
    </source>
</reference>
<evidence type="ECO:0000313" key="3">
    <source>
        <dbReference type="Proteomes" id="UP000767238"/>
    </source>
</evidence>
<dbReference type="Proteomes" id="UP000767238">
    <property type="component" value="Unassembled WGS sequence"/>
</dbReference>
<evidence type="ECO:0000313" key="2">
    <source>
        <dbReference type="EMBL" id="KAH0209533.1"/>
    </source>
</evidence>
<sequence length="363" mass="41904">MVEYQHEGMDGKPFAVYAMATTAASDLESVCQVCDEQVEEEIKQMRPAPVTPKDRFVGKPLREIVAFHRALASEDDAWDKFYFAVVTSDEWKENGVLLVTLWSNDQFQPDAFYVPAVEAGINLINLQIVNTDWMETRCNYESYHQARVSKNKLDDGSDRGVQKTQQDEQQKSRQNQDQTPCFLVYNALYPPQSAHSVLDALDRGWQSRHFKSGERFIEGQIPWERAYKSKEGQIDTVWCTDPWSEALAHHPAQCKQHTQVFWKGKTIDRNLVTRYFVYCNEDFATNGAVSLVEMDWDGVISRNQHEIWEMNQRTIAVRTESCKAEDAYERLTALCNGSSHINKNKVEYSCDPLLQPDGFLYWI</sequence>
<feature type="compositionally biased region" description="Basic and acidic residues" evidence="1">
    <location>
        <begin position="151"/>
        <end position="171"/>
    </location>
</feature>
<name>A0A9P8K0T5_AURME</name>
<dbReference type="EMBL" id="JAHFYH010000235">
    <property type="protein sequence ID" value="KAH0209533.1"/>
    <property type="molecule type" value="Genomic_DNA"/>
</dbReference>
<evidence type="ECO:0000256" key="1">
    <source>
        <dbReference type="SAM" id="MobiDB-lite"/>
    </source>
</evidence>
<dbReference type="AlphaFoldDB" id="A0A9P8K0T5"/>
<reference evidence="2" key="1">
    <citation type="journal article" date="2021" name="J Fungi (Basel)">
        <title>Virulence traits and population genomics of the black yeast Aureobasidium melanogenum.</title>
        <authorList>
            <person name="Cernosa A."/>
            <person name="Sun X."/>
            <person name="Gostincar C."/>
            <person name="Fang C."/>
            <person name="Gunde-Cimerman N."/>
            <person name="Song Z."/>
        </authorList>
    </citation>
    <scope>NUCLEOTIDE SEQUENCE</scope>
    <source>
        <strain evidence="2">EXF-8016</strain>
    </source>
</reference>